<comment type="subcellular location">
    <subcellularLocation>
        <location evidence="1">Nucleus</location>
    </subcellularLocation>
</comment>
<accession>A0AAE0IH84</accession>
<evidence type="ECO:0000256" key="5">
    <source>
        <dbReference type="ARBA" id="ARBA00023163"/>
    </source>
</evidence>
<keyword evidence="9" id="KW-1185">Reference proteome</keyword>
<protein>
    <recommendedName>
        <fullName evidence="10">Zn(2)-C6 fungal-type domain-containing protein</fullName>
    </recommendedName>
</protein>
<evidence type="ECO:0000256" key="1">
    <source>
        <dbReference type="ARBA" id="ARBA00004123"/>
    </source>
</evidence>
<feature type="compositionally biased region" description="Acidic residues" evidence="7">
    <location>
        <begin position="125"/>
        <end position="134"/>
    </location>
</feature>
<dbReference type="PANTHER" id="PTHR37534:SF2">
    <property type="entry name" value="N-ACETYLTRANSFERASE DOMAIN-CONTAINING PROTEIN"/>
    <property type="match status" value="1"/>
</dbReference>
<dbReference type="PANTHER" id="PTHR37534">
    <property type="entry name" value="TRANSCRIPTIONAL ACTIVATOR PROTEIN UGA3"/>
    <property type="match status" value="1"/>
</dbReference>
<feature type="region of interest" description="Disordered" evidence="7">
    <location>
        <begin position="114"/>
        <end position="158"/>
    </location>
</feature>
<keyword evidence="3" id="KW-0805">Transcription regulation</keyword>
<dbReference type="Pfam" id="PF11951">
    <property type="entry name" value="Fungal_trans_2"/>
    <property type="match status" value="1"/>
</dbReference>
<evidence type="ECO:0000256" key="4">
    <source>
        <dbReference type="ARBA" id="ARBA00023125"/>
    </source>
</evidence>
<dbReference type="EMBL" id="JAUEDM010000002">
    <property type="protein sequence ID" value="KAK3325046.1"/>
    <property type="molecule type" value="Genomic_DNA"/>
</dbReference>
<organism evidence="8 9">
    <name type="scientific">Apodospora peruviana</name>
    <dbReference type="NCBI Taxonomy" id="516989"/>
    <lineage>
        <taxon>Eukaryota</taxon>
        <taxon>Fungi</taxon>
        <taxon>Dikarya</taxon>
        <taxon>Ascomycota</taxon>
        <taxon>Pezizomycotina</taxon>
        <taxon>Sordariomycetes</taxon>
        <taxon>Sordariomycetidae</taxon>
        <taxon>Sordariales</taxon>
        <taxon>Lasiosphaeriaceae</taxon>
        <taxon>Apodospora</taxon>
    </lineage>
</organism>
<dbReference type="GO" id="GO:0003700">
    <property type="term" value="F:DNA-binding transcription factor activity"/>
    <property type="evidence" value="ECO:0007669"/>
    <property type="project" value="TreeGrafter"/>
</dbReference>
<dbReference type="InterPro" id="IPR021858">
    <property type="entry name" value="Fun_TF"/>
</dbReference>
<evidence type="ECO:0000256" key="3">
    <source>
        <dbReference type="ARBA" id="ARBA00023015"/>
    </source>
</evidence>
<keyword evidence="6" id="KW-0539">Nucleus</keyword>
<keyword evidence="5" id="KW-0804">Transcription</keyword>
<dbReference type="GO" id="GO:0000976">
    <property type="term" value="F:transcription cis-regulatory region binding"/>
    <property type="evidence" value="ECO:0007669"/>
    <property type="project" value="TreeGrafter"/>
</dbReference>
<evidence type="ECO:0000313" key="9">
    <source>
        <dbReference type="Proteomes" id="UP001283341"/>
    </source>
</evidence>
<gene>
    <name evidence="8" type="ORF">B0H66DRAFT_472452</name>
</gene>
<keyword evidence="2" id="KW-0862">Zinc</keyword>
<comment type="caution">
    <text evidence="8">The sequence shown here is derived from an EMBL/GenBank/DDBJ whole genome shotgun (WGS) entry which is preliminary data.</text>
</comment>
<sequence>MSVSIFLAAIIYPKPRGPESPRHPGPCLDPARVIYRCLCLCSYGEQGRTFACVDPHSAGDRVTPICGRCRNARRDCRRTGIRIRETKRPSVRAKYSKTQKWVKTPRRLVFISETDFGDDGASPDGEQDGYEVEFESSPPASEELVRRPSLRSPKIEPLSPTVTDRRVGIAQHTGPQLILDKPIWPLSKQEEAELLRHYVQKLAIWLDLCDPKQSFGTVVPQLAGSCPILLNAILALAGRHMSHTNPRFDRDAYLKYSDRCIKLLIEASHHRSTVLKEEVFAATIIMRVLAEIEGRQCSTKDEGSFNDHHLRGIHAFVRHQQSTMRPDSLGAAAFWVGLRQEIYSAVTTTKKVDMTLVPSLVDQSLSPADDYTWANRAVVHCTHVLNFCYGTTKEKAKWDELSRWNQNWLRSLPPSYTPVFRQSGNDPFPAIWYNRSCHVIGKQHHLLAQLFLAENGPQRPNSVQDRMNLREQQQLLVREICGIGLGNTWTPPGMFTACMAIEAFGDVFSDHRDREAMLDILKRTEREHARPTETVQNSLKQVWRWTSSLEREMLPAR</sequence>
<dbReference type="GO" id="GO:0005634">
    <property type="term" value="C:nucleus"/>
    <property type="evidence" value="ECO:0007669"/>
    <property type="project" value="UniProtKB-SubCell"/>
</dbReference>
<evidence type="ECO:0000256" key="7">
    <source>
        <dbReference type="SAM" id="MobiDB-lite"/>
    </source>
</evidence>
<evidence type="ECO:0000256" key="6">
    <source>
        <dbReference type="ARBA" id="ARBA00023242"/>
    </source>
</evidence>
<reference evidence="8" key="2">
    <citation type="submission" date="2023-06" db="EMBL/GenBank/DDBJ databases">
        <authorList>
            <consortium name="Lawrence Berkeley National Laboratory"/>
            <person name="Haridas S."/>
            <person name="Hensen N."/>
            <person name="Bonometti L."/>
            <person name="Westerberg I."/>
            <person name="Brannstrom I.O."/>
            <person name="Guillou S."/>
            <person name="Cros-Aarteil S."/>
            <person name="Calhoun S."/>
            <person name="Kuo A."/>
            <person name="Mondo S."/>
            <person name="Pangilinan J."/>
            <person name="Riley R."/>
            <person name="Labutti K."/>
            <person name="Andreopoulos B."/>
            <person name="Lipzen A."/>
            <person name="Chen C."/>
            <person name="Yanf M."/>
            <person name="Daum C."/>
            <person name="Ng V."/>
            <person name="Clum A."/>
            <person name="Steindorff A."/>
            <person name="Ohm R."/>
            <person name="Martin F."/>
            <person name="Silar P."/>
            <person name="Natvig D."/>
            <person name="Lalanne C."/>
            <person name="Gautier V."/>
            <person name="Ament-Velasquez S.L."/>
            <person name="Kruys A."/>
            <person name="Hutchinson M.I."/>
            <person name="Powell A.J."/>
            <person name="Barry K."/>
            <person name="Miller A.N."/>
            <person name="Grigoriev I.V."/>
            <person name="Debuchy R."/>
            <person name="Gladieux P."/>
            <person name="Thoren M.H."/>
            <person name="Johannesson H."/>
        </authorList>
    </citation>
    <scope>NUCLEOTIDE SEQUENCE</scope>
    <source>
        <strain evidence="8">CBS 118394</strain>
    </source>
</reference>
<evidence type="ECO:0000313" key="8">
    <source>
        <dbReference type="EMBL" id="KAK3325046.1"/>
    </source>
</evidence>
<name>A0AAE0IH84_9PEZI</name>
<evidence type="ECO:0000256" key="2">
    <source>
        <dbReference type="ARBA" id="ARBA00022833"/>
    </source>
</evidence>
<reference evidence="8" key="1">
    <citation type="journal article" date="2023" name="Mol. Phylogenet. Evol.">
        <title>Genome-scale phylogeny and comparative genomics of the fungal order Sordariales.</title>
        <authorList>
            <person name="Hensen N."/>
            <person name="Bonometti L."/>
            <person name="Westerberg I."/>
            <person name="Brannstrom I.O."/>
            <person name="Guillou S."/>
            <person name="Cros-Aarteil S."/>
            <person name="Calhoun S."/>
            <person name="Haridas S."/>
            <person name="Kuo A."/>
            <person name="Mondo S."/>
            <person name="Pangilinan J."/>
            <person name="Riley R."/>
            <person name="LaButti K."/>
            <person name="Andreopoulos B."/>
            <person name="Lipzen A."/>
            <person name="Chen C."/>
            <person name="Yan M."/>
            <person name="Daum C."/>
            <person name="Ng V."/>
            <person name="Clum A."/>
            <person name="Steindorff A."/>
            <person name="Ohm R.A."/>
            <person name="Martin F."/>
            <person name="Silar P."/>
            <person name="Natvig D.O."/>
            <person name="Lalanne C."/>
            <person name="Gautier V."/>
            <person name="Ament-Velasquez S.L."/>
            <person name="Kruys A."/>
            <person name="Hutchinson M.I."/>
            <person name="Powell A.J."/>
            <person name="Barry K."/>
            <person name="Miller A.N."/>
            <person name="Grigoriev I.V."/>
            <person name="Debuchy R."/>
            <person name="Gladieux P."/>
            <person name="Hiltunen Thoren M."/>
            <person name="Johannesson H."/>
        </authorList>
    </citation>
    <scope>NUCLEOTIDE SEQUENCE</scope>
    <source>
        <strain evidence="8">CBS 118394</strain>
    </source>
</reference>
<keyword evidence="4" id="KW-0238">DNA-binding</keyword>
<proteinExistence type="predicted"/>
<dbReference type="Proteomes" id="UP001283341">
    <property type="component" value="Unassembled WGS sequence"/>
</dbReference>
<evidence type="ECO:0008006" key="10">
    <source>
        <dbReference type="Google" id="ProtNLM"/>
    </source>
</evidence>
<dbReference type="GO" id="GO:0045944">
    <property type="term" value="P:positive regulation of transcription by RNA polymerase II"/>
    <property type="evidence" value="ECO:0007669"/>
    <property type="project" value="TreeGrafter"/>
</dbReference>
<dbReference type="AlphaFoldDB" id="A0AAE0IH84"/>